<evidence type="ECO:0000256" key="5">
    <source>
        <dbReference type="ARBA" id="ARBA00023098"/>
    </source>
</evidence>
<feature type="chain" id="PRO_5041482203" description="Phospholipase B-like" evidence="7">
    <location>
        <begin position="20"/>
        <end position="533"/>
    </location>
</feature>
<evidence type="ECO:0000313" key="8">
    <source>
        <dbReference type="EMBL" id="CAI8052497.1"/>
    </source>
</evidence>
<dbReference type="Gene3D" id="3.60.60.30">
    <property type="match status" value="1"/>
</dbReference>
<keyword evidence="2 7" id="KW-0732">Signal</keyword>
<evidence type="ECO:0000256" key="6">
    <source>
        <dbReference type="ARBA" id="ARBA00023180"/>
    </source>
</evidence>
<evidence type="ECO:0000313" key="9">
    <source>
        <dbReference type="Proteomes" id="UP001174909"/>
    </source>
</evidence>
<comment type="similarity">
    <text evidence="1 7">Belongs to the phospholipase B-like family.</text>
</comment>
<keyword evidence="4 7" id="KW-0442">Lipid degradation</keyword>
<organism evidence="8 9">
    <name type="scientific">Geodia barretti</name>
    <name type="common">Barrett's horny sponge</name>
    <dbReference type="NCBI Taxonomy" id="519541"/>
    <lineage>
        <taxon>Eukaryota</taxon>
        <taxon>Metazoa</taxon>
        <taxon>Porifera</taxon>
        <taxon>Demospongiae</taxon>
        <taxon>Heteroscleromorpha</taxon>
        <taxon>Tetractinellida</taxon>
        <taxon>Astrophorina</taxon>
        <taxon>Geodiidae</taxon>
        <taxon>Geodia</taxon>
    </lineage>
</organism>
<proteinExistence type="inferred from homology"/>
<reference evidence="8" key="1">
    <citation type="submission" date="2023-03" db="EMBL/GenBank/DDBJ databases">
        <authorList>
            <person name="Steffen K."/>
            <person name="Cardenas P."/>
        </authorList>
    </citation>
    <scope>NUCLEOTIDE SEQUENCE</scope>
</reference>
<keyword evidence="6" id="KW-0325">Glycoprotein</keyword>
<dbReference type="AlphaFoldDB" id="A0AA35XIV6"/>
<dbReference type="EC" id="3.1.1.-" evidence="7"/>
<dbReference type="PANTHER" id="PTHR12370">
    <property type="entry name" value="PHOSPHOLIPASE B-RELATED"/>
    <property type="match status" value="1"/>
</dbReference>
<feature type="signal peptide" evidence="7">
    <location>
        <begin position="1"/>
        <end position="19"/>
    </location>
</feature>
<protein>
    <recommendedName>
        <fullName evidence="7">Phospholipase B-like</fullName>
        <ecNumber evidence="7">3.1.1.-</ecNumber>
    </recommendedName>
</protein>
<dbReference type="PANTHER" id="PTHR12370:SF1">
    <property type="entry name" value="PHOSPHOLIPASE B-LIKE 1"/>
    <property type="match status" value="1"/>
</dbReference>
<sequence>MKSLLLLSTLLAVCATAVAMSATVYISPADKSIRLVKGVVDSDNGAATGYFNHSQNSTGWDILRIVTGSTQQYSDHDLMRGAGYAEGYLTQVQIWYQYQNLYQVLLSSYTQQEIQQVMDYFQTQRQWMEDRISNDSEFWYTVGLIYSQFQGLMEGYNAAADDDHKLDIFAFDLLNGAGDFIDISNFLFRGRRPDVQQLTPPQLKSMLYRNGHCSALIKVLPGFENVFASHSSWFTYSSMYRIYKYYDFTMSGGAYPTKMMSFSSYPGFLESLDDFYVMDSGLVMLQTTNNVFNMTLYDYATPKALLAWQRVRLSNWLASDGEQWAFLLAQFNSGTYNNQYMVLDLNRVHINRSIDDGALWVVEQIPGYVGSGDETEILRDGYWASYNVPFFEKVYNMSGYPEVAEKVGPDATYQLCPRAKIFRRDQGNVKDMASMQYIMRYNDYTLDPYSEKDPMNAICSRGDLQEKPEAGGCYDTKVTDYFMAMKSTAWAENGPTHQGLSPFSWSKSGLTDPHLGQPDIFDFGFIEMTPHLP</sequence>
<dbReference type="Proteomes" id="UP001174909">
    <property type="component" value="Unassembled WGS sequence"/>
</dbReference>
<evidence type="ECO:0000256" key="4">
    <source>
        <dbReference type="ARBA" id="ARBA00022963"/>
    </source>
</evidence>
<dbReference type="GO" id="GO:0009395">
    <property type="term" value="P:phospholipid catabolic process"/>
    <property type="evidence" value="ECO:0007669"/>
    <property type="project" value="TreeGrafter"/>
</dbReference>
<accession>A0AA35XIV6</accession>
<dbReference type="EMBL" id="CASHTH010004017">
    <property type="protein sequence ID" value="CAI8052497.1"/>
    <property type="molecule type" value="Genomic_DNA"/>
</dbReference>
<evidence type="ECO:0000256" key="3">
    <source>
        <dbReference type="ARBA" id="ARBA00022801"/>
    </source>
</evidence>
<keyword evidence="5 7" id="KW-0443">Lipid metabolism</keyword>
<keyword evidence="9" id="KW-1185">Reference proteome</keyword>
<evidence type="ECO:0000256" key="2">
    <source>
        <dbReference type="ARBA" id="ARBA00022729"/>
    </source>
</evidence>
<gene>
    <name evidence="8" type="ORF">GBAR_LOCUS28698</name>
</gene>
<dbReference type="InterPro" id="IPR007000">
    <property type="entry name" value="PLipase_B-like"/>
</dbReference>
<comment type="function">
    <text evidence="7">Putative phospholipase.</text>
</comment>
<keyword evidence="3 7" id="KW-0378">Hydrolase</keyword>
<evidence type="ECO:0000256" key="7">
    <source>
        <dbReference type="RuleBase" id="RU364138"/>
    </source>
</evidence>
<dbReference type="GO" id="GO:0005576">
    <property type="term" value="C:extracellular region"/>
    <property type="evidence" value="ECO:0007669"/>
    <property type="project" value="TreeGrafter"/>
</dbReference>
<name>A0AA35XIV6_GEOBA</name>
<evidence type="ECO:0000256" key="1">
    <source>
        <dbReference type="ARBA" id="ARBA00007835"/>
    </source>
</evidence>
<comment type="caution">
    <text evidence="8">The sequence shown here is derived from an EMBL/GenBank/DDBJ whole genome shotgun (WGS) entry which is preliminary data.</text>
</comment>
<dbReference type="GO" id="GO:0004620">
    <property type="term" value="F:phospholipase activity"/>
    <property type="evidence" value="ECO:0007669"/>
    <property type="project" value="InterPro"/>
</dbReference>
<dbReference type="Pfam" id="PF04916">
    <property type="entry name" value="Phospholip_B"/>
    <property type="match status" value="1"/>
</dbReference>